<organism evidence="1 2">
    <name type="scientific">Paenibacillus illinoisensis</name>
    <dbReference type="NCBI Taxonomy" id="59845"/>
    <lineage>
        <taxon>Bacteria</taxon>
        <taxon>Bacillati</taxon>
        <taxon>Bacillota</taxon>
        <taxon>Bacilli</taxon>
        <taxon>Bacillales</taxon>
        <taxon>Paenibacillaceae</taxon>
        <taxon>Paenibacillus</taxon>
    </lineage>
</organism>
<accession>A0ABW8HU71</accession>
<name>A0ABW8HU71_9BACL</name>
<comment type="caution">
    <text evidence="1">The sequence shown here is derived from an EMBL/GenBank/DDBJ whole genome shotgun (WGS) entry which is preliminary data.</text>
</comment>
<evidence type="ECO:0000313" key="1">
    <source>
        <dbReference type="EMBL" id="MFK0522542.1"/>
    </source>
</evidence>
<protein>
    <submittedName>
        <fullName evidence="1">Uncharacterized protein</fullName>
    </submittedName>
</protein>
<sequence>MLISIGGRGRSGYGSFFRSLLSPGFLNFPWQGENPETNATAPLLQNRFRPLHYFAADRYGFQ</sequence>
<keyword evidence="2" id="KW-1185">Reference proteome</keyword>
<evidence type="ECO:0000313" key="2">
    <source>
        <dbReference type="Proteomes" id="UP001618531"/>
    </source>
</evidence>
<proteinExistence type="predicted"/>
<gene>
    <name evidence="1" type="ORF">ACINKY_10090</name>
</gene>
<reference evidence="1 2" key="1">
    <citation type="submission" date="2024-11" db="EMBL/GenBank/DDBJ databases">
        <title>Identification and Characterization of a Novel Fosfomycin Bacillithiol Transferase FosB8 in Paenibacillus illinoisensis.</title>
        <authorList>
            <person name="Lu W."/>
        </authorList>
    </citation>
    <scope>NUCLEOTIDE SEQUENCE [LARGE SCALE GENOMIC DNA]</scope>
    <source>
        <strain evidence="1 2">WP77</strain>
    </source>
</reference>
<dbReference type="Proteomes" id="UP001618531">
    <property type="component" value="Unassembled WGS sequence"/>
</dbReference>
<dbReference type="EMBL" id="JBIYSL010000002">
    <property type="protein sequence ID" value="MFK0522542.1"/>
    <property type="molecule type" value="Genomic_DNA"/>
</dbReference>